<keyword evidence="15" id="KW-1185">Reference proteome</keyword>
<dbReference type="STRING" id="500635.MITSMUL_03855"/>
<dbReference type="PANTHER" id="PTHR30570:SF4">
    <property type="entry name" value="PHOSPHATE-BINDING PROTEIN PSTS 1"/>
    <property type="match status" value="1"/>
</dbReference>
<dbReference type="Gene3D" id="3.40.190.10">
    <property type="entry name" value="Periplasmic binding protein-like II"/>
    <property type="match status" value="2"/>
</dbReference>
<accession>C9KL02</accession>
<dbReference type="Proteomes" id="UP000003671">
    <property type="component" value="Unassembled WGS sequence"/>
</dbReference>
<dbReference type="NCBIfam" id="TIGR02136">
    <property type="entry name" value="ptsS_2"/>
    <property type="match status" value="1"/>
</dbReference>
<comment type="caution">
    <text evidence="14">The sequence shown here is derived from an EMBL/GenBank/DDBJ whole genome shotgun (WGS) entry which is preliminary data.</text>
</comment>
<evidence type="ECO:0000256" key="8">
    <source>
        <dbReference type="ARBA" id="ARBA00022729"/>
    </source>
</evidence>
<evidence type="ECO:0000256" key="7">
    <source>
        <dbReference type="ARBA" id="ARBA00022592"/>
    </source>
</evidence>
<protein>
    <recommendedName>
        <fullName evidence="12">Phosphate-binding protein</fullName>
    </recommendedName>
</protein>
<evidence type="ECO:0000256" key="2">
    <source>
        <dbReference type="ARBA" id="ARBA00004193"/>
    </source>
</evidence>
<comment type="subunit">
    <text evidence="4 12">The complex is composed of two ATP-binding proteins (PstB), two transmembrane proteins (PstC and PstA) and a solute-binding protein (PstS).</text>
</comment>
<dbReference type="InterPro" id="IPR011862">
    <property type="entry name" value="Phos-bd"/>
</dbReference>
<organism evidence="14 15">
    <name type="scientific">Mitsuokella multacida DSM 20544</name>
    <dbReference type="NCBI Taxonomy" id="500635"/>
    <lineage>
        <taxon>Bacteria</taxon>
        <taxon>Bacillati</taxon>
        <taxon>Bacillota</taxon>
        <taxon>Negativicutes</taxon>
        <taxon>Selenomonadales</taxon>
        <taxon>Selenomonadaceae</taxon>
        <taxon>Mitsuokella</taxon>
    </lineage>
</organism>
<dbReference type="HOGENOM" id="CLU_026228_5_0_9"/>
<feature type="domain" description="PBP" evidence="13">
    <location>
        <begin position="57"/>
        <end position="290"/>
    </location>
</feature>
<dbReference type="InterPro" id="IPR050811">
    <property type="entry name" value="Phosphate_ABC_transporter"/>
</dbReference>
<dbReference type="GO" id="GO:0005886">
    <property type="term" value="C:plasma membrane"/>
    <property type="evidence" value="ECO:0007669"/>
    <property type="project" value="UniProtKB-SubCell"/>
</dbReference>
<keyword evidence="10 12" id="KW-0564">Palmitate</keyword>
<dbReference type="SUPFAM" id="SSF53850">
    <property type="entry name" value="Periplasmic binding protein-like II"/>
    <property type="match status" value="1"/>
</dbReference>
<dbReference type="eggNOG" id="COG0226">
    <property type="taxonomic scope" value="Bacteria"/>
</dbReference>
<keyword evidence="6 12" id="KW-1003">Cell membrane</keyword>
<keyword evidence="9" id="KW-0472">Membrane</keyword>
<evidence type="ECO:0000259" key="13">
    <source>
        <dbReference type="Pfam" id="PF12849"/>
    </source>
</evidence>
<comment type="function">
    <text evidence="12">Involved in the system for phosphate transport across the cytoplasmic membrane.</text>
</comment>
<evidence type="ECO:0000256" key="12">
    <source>
        <dbReference type="RuleBase" id="RU367119"/>
    </source>
</evidence>
<evidence type="ECO:0000256" key="1">
    <source>
        <dbReference type="ARBA" id="ARBA00002841"/>
    </source>
</evidence>
<dbReference type="Pfam" id="PF12849">
    <property type="entry name" value="PBP_like_2"/>
    <property type="match status" value="1"/>
</dbReference>
<evidence type="ECO:0000256" key="4">
    <source>
        <dbReference type="ARBA" id="ARBA00011529"/>
    </source>
</evidence>
<dbReference type="GO" id="GO:0006817">
    <property type="term" value="P:phosphate ion transport"/>
    <property type="evidence" value="ECO:0007669"/>
    <property type="project" value="UniProtKB-UniRule"/>
</dbReference>
<dbReference type="InterPro" id="IPR024370">
    <property type="entry name" value="PBP_domain"/>
</dbReference>
<evidence type="ECO:0000313" key="14">
    <source>
        <dbReference type="EMBL" id="EEX69802.1"/>
    </source>
</evidence>
<keyword evidence="11 12" id="KW-0449">Lipoprotein</keyword>
<evidence type="ECO:0000256" key="11">
    <source>
        <dbReference type="ARBA" id="ARBA00023288"/>
    </source>
</evidence>
<dbReference type="PANTHER" id="PTHR30570">
    <property type="entry name" value="PERIPLASMIC PHOSPHATE BINDING COMPONENT OF PHOSPHATE ABC TRANSPORTER"/>
    <property type="match status" value="1"/>
</dbReference>
<sequence>MKGAEGLQGSNQQMIWGGNNMFNKMKKLLSVGAVVASAAVLLTGCGGSQQAASSSGSAAQEISGKISASGSTALLPLLKPAQEAFQDKYEKVTVNVAGGGSFTGMNQVAEGSVQIGNSDVNLPDEYKDKGLVDHKVVVEPFVFIVDKANKVDNLTKQQVIDILTGKITSWKEVGGDDQPITLIHRAKSSGSRATIADVVLKGASFTDNAVIQDSNGAVRAAIASTPGSIGYVDAPYADDSVKVLKFDGVEYSPQNIIDGKYPIYGYGHMYTKGEPTGAVKAFIDYILSDEFQNTQVEKLGFIPVNKMPQK</sequence>
<evidence type="ECO:0000256" key="6">
    <source>
        <dbReference type="ARBA" id="ARBA00022475"/>
    </source>
</evidence>
<reference evidence="14" key="1">
    <citation type="submission" date="2009-09" db="EMBL/GenBank/DDBJ databases">
        <authorList>
            <person name="Weinstock G."/>
            <person name="Sodergren E."/>
            <person name="Clifton S."/>
            <person name="Fulton L."/>
            <person name="Fulton B."/>
            <person name="Courtney L."/>
            <person name="Fronick C."/>
            <person name="Harrison M."/>
            <person name="Strong C."/>
            <person name="Farmer C."/>
            <person name="Delahaunty K."/>
            <person name="Markovic C."/>
            <person name="Hall O."/>
            <person name="Minx P."/>
            <person name="Tomlinson C."/>
            <person name="Mitreva M."/>
            <person name="Nelson J."/>
            <person name="Hou S."/>
            <person name="Wollam A."/>
            <person name="Pepin K.H."/>
            <person name="Johnson M."/>
            <person name="Bhonagiri V."/>
            <person name="Nash W.E."/>
            <person name="Warren W."/>
            <person name="Chinwalla A."/>
            <person name="Mardis E.R."/>
            <person name="Wilson R.K."/>
        </authorList>
    </citation>
    <scope>NUCLEOTIDE SEQUENCE [LARGE SCALE GENOMIC DNA]</scope>
    <source>
        <strain evidence="14">DSM 20544</strain>
    </source>
</reference>
<keyword evidence="8" id="KW-0732">Signal</keyword>
<evidence type="ECO:0000256" key="3">
    <source>
        <dbReference type="ARBA" id="ARBA00008725"/>
    </source>
</evidence>
<keyword evidence="7 12" id="KW-0592">Phosphate transport</keyword>
<evidence type="ECO:0000256" key="10">
    <source>
        <dbReference type="ARBA" id="ARBA00023139"/>
    </source>
</evidence>
<name>C9KL02_9FIRM</name>
<dbReference type="EMBL" id="ABWK02000009">
    <property type="protein sequence ID" value="EEX69802.1"/>
    <property type="molecule type" value="Genomic_DNA"/>
</dbReference>
<dbReference type="GO" id="GO:0042301">
    <property type="term" value="F:phosphate ion binding"/>
    <property type="evidence" value="ECO:0007669"/>
    <property type="project" value="UniProtKB-UniRule"/>
</dbReference>
<dbReference type="AlphaFoldDB" id="C9KL02"/>
<comment type="subcellular location">
    <subcellularLocation>
        <location evidence="2 12">Cell membrane</location>
        <topology evidence="2 12">Lipid-anchor</topology>
    </subcellularLocation>
</comment>
<dbReference type="PATRIC" id="fig|500635.8.peg.1215"/>
<dbReference type="CDD" id="cd13653">
    <property type="entry name" value="PBP2_phosphate_like_1"/>
    <property type="match status" value="1"/>
</dbReference>
<evidence type="ECO:0000256" key="5">
    <source>
        <dbReference type="ARBA" id="ARBA00022448"/>
    </source>
</evidence>
<comment type="similarity">
    <text evidence="3 12">Belongs to the PstS family.</text>
</comment>
<evidence type="ECO:0000313" key="15">
    <source>
        <dbReference type="Proteomes" id="UP000003671"/>
    </source>
</evidence>
<proteinExistence type="inferred from homology"/>
<evidence type="ECO:0000256" key="9">
    <source>
        <dbReference type="ARBA" id="ARBA00023136"/>
    </source>
</evidence>
<keyword evidence="5 12" id="KW-0813">Transport</keyword>
<gene>
    <name evidence="14" type="primary">pstS</name>
    <name evidence="14" type="ORF">MITSMUL_03855</name>
</gene>
<comment type="function">
    <text evidence="1">Part of the ABC transporter complex PstSACB involved in phosphate import.</text>
</comment>